<reference evidence="1 2" key="1">
    <citation type="submission" date="2021-06" db="EMBL/GenBank/DDBJ databases">
        <title>Caerostris darwini draft genome.</title>
        <authorList>
            <person name="Kono N."/>
            <person name="Arakawa K."/>
        </authorList>
    </citation>
    <scope>NUCLEOTIDE SEQUENCE [LARGE SCALE GENOMIC DNA]</scope>
</reference>
<comment type="caution">
    <text evidence="1">The sequence shown here is derived from an EMBL/GenBank/DDBJ whole genome shotgun (WGS) entry which is preliminary data.</text>
</comment>
<dbReference type="Proteomes" id="UP001054837">
    <property type="component" value="Unassembled WGS sequence"/>
</dbReference>
<gene>
    <name evidence="1" type="primary">AVEN_38195_1</name>
    <name evidence="1" type="ORF">CDAR_204671</name>
</gene>
<accession>A0AAV4SY47</accession>
<dbReference type="EMBL" id="BPLQ01008584">
    <property type="protein sequence ID" value="GIY38317.1"/>
    <property type="molecule type" value="Genomic_DNA"/>
</dbReference>
<protein>
    <submittedName>
        <fullName evidence="1">Uncharacterized protein</fullName>
    </submittedName>
</protein>
<name>A0AAV4SY47_9ARAC</name>
<keyword evidence="2" id="KW-1185">Reference proteome</keyword>
<dbReference type="AlphaFoldDB" id="A0AAV4SY47"/>
<sequence length="150" mass="17304">MRKNITLVQNSCYTNKYEGDGSYKNTKVLSDANNTLRNKGTRSQLLQLVHSELKFQRSDTGVPVGGISTRERVFGIPYDPRKDFDIPVPQRDIDRYLGENYETMDYRAVKEYATNKCCAKTCRCILGPNCRCRQSIDRKNNTRFKNCNNS</sequence>
<evidence type="ECO:0000313" key="1">
    <source>
        <dbReference type="EMBL" id="GIY38317.1"/>
    </source>
</evidence>
<proteinExistence type="predicted"/>
<evidence type="ECO:0000313" key="2">
    <source>
        <dbReference type="Proteomes" id="UP001054837"/>
    </source>
</evidence>
<organism evidence="1 2">
    <name type="scientific">Caerostris darwini</name>
    <dbReference type="NCBI Taxonomy" id="1538125"/>
    <lineage>
        <taxon>Eukaryota</taxon>
        <taxon>Metazoa</taxon>
        <taxon>Ecdysozoa</taxon>
        <taxon>Arthropoda</taxon>
        <taxon>Chelicerata</taxon>
        <taxon>Arachnida</taxon>
        <taxon>Araneae</taxon>
        <taxon>Araneomorphae</taxon>
        <taxon>Entelegynae</taxon>
        <taxon>Araneoidea</taxon>
        <taxon>Araneidae</taxon>
        <taxon>Caerostris</taxon>
    </lineage>
</organism>